<evidence type="ECO:0000256" key="2">
    <source>
        <dbReference type="SAM" id="Phobius"/>
    </source>
</evidence>
<feature type="transmembrane region" description="Helical" evidence="2">
    <location>
        <begin position="12"/>
        <end position="32"/>
    </location>
</feature>
<feature type="compositionally biased region" description="Basic and acidic residues" evidence="1">
    <location>
        <begin position="177"/>
        <end position="188"/>
    </location>
</feature>
<evidence type="ECO:0000313" key="6">
    <source>
        <dbReference type="Proteomes" id="UP000252797"/>
    </source>
</evidence>
<dbReference type="OrthoDB" id="2249586at2"/>
<dbReference type="STRING" id="53345.LIU_08620"/>
<dbReference type="EMBL" id="LEPB01000004">
    <property type="protein sequence ID" value="RCA10704.1"/>
    <property type="molecule type" value="Genomic_DNA"/>
</dbReference>
<dbReference type="RefSeq" id="WP_005878107.1">
    <property type="nucleotide sequence ID" value="NZ_CABGIQ010000061.1"/>
</dbReference>
<dbReference type="Proteomes" id="UP000252797">
    <property type="component" value="Unassembled WGS sequence"/>
</dbReference>
<proteinExistence type="predicted"/>
<keyword evidence="2" id="KW-0472">Membrane</keyword>
<reference evidence="4 6" key="1">
    <citation type="submission" date="2015-06" db="EMBL/GenBank/DDBJ databases">
        <title>The Genome Sequence of Enterococcus durans 4EA1.</title>
        <authorList>
            <consortium name="The Broad Institute Genomics Platform"/>
            <consortium name="The Broad Institute Genome Sequencing Center for Infectious Disease"/>
            <person name="Earl A.M."/>
            <person name="Van Tyne D."/>
            <person name="Lebreton F."/>
            <person name="Saavedra J.T."/>
            <person name="Gilmore M.S."/>
            <person name="Manson Mcguire A."/>
            <person name="Clock S."/>
            <person name="Crupain M."/>
            <person name="Rangan U."/>
            <person name="Young S."/>
            <person name="Abouelleil A."/>
            <person name="Cao P."/>
            <person name="Chapman S.B."/>
            <person name="Griggs A."/>
            <person name="Priest M."/>
            <person name="Shea T."/>
            <person name="Wortman J."/>
            <person name="Nusbaum C."/>
            <person name="Birren B."/>
        </authorList>
    </citation>
    <scope>NUCLEOTIDE SEQUENCE [LARGE SCALE GENOMIC DNA]</scope>
    <source>
        <strain evidence="4 6">4EA1</strain>
    </source>
</reference>
<keyword evidence="2" id="KW-1133">Transmembrane helix</keyword>
<reference evidence="3 5" key="2">
    <citation type="submission" date="2017-09" db="EMBL/GenBank/DDBJ databases">
        <title>FDA dAtabase for Regulatory Grade micrObial Sequences (FDA-ARGOS): Supporting development and validation of Infectious Disease Dx tests.</title>
        <authorList>
            <person name="Minogue T."/>
            <person name="Wolcott M."/>
            <person name="Wasieloski L."/>
            <person name="Aguilar W."/>
            <person name="Moore D."/>
            <person name="Tallon L.J."/>
            <person name="Sadzewicz L."/>
            <person name="Ott S."/>
            <person name="Zhao X."/>
            <person name="Nagaraj S."/>
            <person name="Vavikolanu K."/>
            <person name="Aluvathingal J."/>
            <person name="Nadendla S."/>
            <person name="Sichtig H."/>
        </authorList>
    </citation>
    <scope>NUCLEOTIDE SEQUENCE [LARGE SCALE GENOMIC DNA]</scope>
    <source>
        <strain evidence="3 5">FDAARGOS_396</strain>
    </source>
</reference>
<evidence type="ECO:0000256" key="1">
    <source>
        <dbReference type="SAM" id="MobiDB-lite"/>
    </source>
</evidence>
<evidence type="ECO:0000313" key="4">
    <source>
        <dbReference type="EMBL" id="RCA10704.1"/>
    </source>
</evidence>
<dbReference type="EMBL" id="PDEB01000004">
    <property type="protein sequence ID" value="PEH44804.1"/>
    <property type="molecule type" value="Genomic_DNA"/>
</dbReference>
<dbReference type="KEGG" id="edu:LIU_08620"/>
<evidence type="ECO:0000313" key="3">
    <source>
        <dbReference type="EMBL" id="PEH44804.1"/>
    </source>
</evidence>
<protein>
    <submittedName>
        <fullName evidence="3">Alkaline shock response membrane anchor protein AmaP</fullName>
    </submittedName>
</protein>
<gene>
    <name evidence="3" type="ORF">CRM96_07190</name>
    <name evidence="4" type="ORF">EA71_01456</name>
</gene>
<dbReference type="AlphaFoldDB" id="A0A367CDU6"/>
<name>A0A367CDU6_9ENTE</name>
<comment type="caution">
    <text evidence="4">The sequence shown here is derived from an EMBL/GenBank/DDBJ whole genome shotgun (WGS) entry which is preliminary data.</text>
</comment>
<keyword evidence="2" id="KW-0812">Transmembrane</keyword>
<dbReference type="Proteomes" id="UP000220669">
    <property type="component" value="Unassembled WGS sequence"/>
</dbReference>
<sequence length="188" mass="21357">MNKGIKTIGTIVSLLLLSVLLFVILISAIYPLPFQLERFRFFSLTNFYLRHYIFWVAIAFSILLILGILILLFYPKTIRSFLLKKGNGELVLDKKAIEGMVRSHLNQDDFIDSPKVNVKATKNKLSVGIKGELRRTSSLIGKTGTLMKDIEKEIKHVLGEDEPVQVSVKYTGYQEPTNKRSADQARVE</sequence>
<feature type="transmembrane region" description="Helical" evidence="2">
    <location>
        <begin position="52"/>
        <end position="74"/>
    </location>
</feature>
<accession>A0A367CDU6</accession>
<evidence type="ECO:0000313" key="5">
    <source>
        <dbReference type="Proteomes" id="UP000220669"/>
    </source>
</evidence>
<dbReference type="NCBIfam" id="NF033218">
    <property type="entry name" value="anchor_AmaP"/>
    <property type="match status" value="1"/>
</dbReference>
<feature type="region of interest" description="Disordered" evidence="1">
    <location>
        <begin position="169"/>
        <end position="188"/>
    </location>
</feature>
<organism evidence="4 6">
    <name type="scientific">Enterococcus durans</name>
    <dbReference type="NCBI Taxonomy" id="53345"/>
    <lineage>
        <taxon>Bacteria</taxon>
        <taxon>Bacillati</taxon>
        <taxon>Bacillota</taxon>
        <taxon>Bacilli</taxon>
        <taxon>Lactobacillales</taxon>
        <taxon>Enterococcaceae</taxon>
        <taxon>Enterococcus</taxon>
    </lineage>
</organism>